<dbReference type="AlphaFoldDB" id="A0AAV5L723"/>
<evidence type="ECO:0000313" key="2">
    <source>
        <dbReference type="Proteomes" id="UP001054252"/>
    </source>
</evidence>
<comment type="caution">
    <text evidence="1">The sequence shown here is derived from an EMBL/GenBank/DDBJ whole genome shotgun (WGS) entry which is preliminary data.</text>
</comment>
<dbReference type="Proteomes" id="UP001054252">
    <property type="component" value="Unassembled WGS sequence"/>
</dbReference>
<keyword evidence="2" id="KW-1185">Reference proteome</keyword>
<protein>
    <submittedName>
        <fullName evidence="1">Uncharacterized protein</fullName>
    </submittedName>
</protein>
<sequence length="90" mass="8946">MLYFCSVKRKKRICAATATQLGEGEAAAQFAEGLEGATGSGGAEQMQICSAVAAAQFGEGLEGATGSGGAEQMQICSAATASVQCCCSVQ</sequence>
<accession>A0AAV5L723</accession>
<evidence type="ECO:0000313" key="1">
    <source>
        <dbReference type="EMBL" id="GKV32879.1"/>
    </source>
</evidence>
<dbReference type="EMBL" id="BPVZ01000098">
    <property type="protein sequence ID" value="GKV32879.1"/>
    <property type="molecule type" value="Genomic_DNA"/>
</dbReference>
<reference evidence="1 2" key="1">
    <citation type="journal article" date="2021" name="Commun. Biol.">
        <title>The genome of Shorea leprosula (Dipterocarpaceae) highlights the ecological relevance of drought in aseasonal tropical rainforests.</title>
        <authorList>
            <person name="Ng K.K.S."/>
            <person name="Kobayashi M.J."/>
            <person name="Fawcett J.A."/>
            <person name="Hatakeyama M."/>
            <person name="Paape T."/>
            <person name="Ng C.H."/>
            <person name="Ang C.C."/>
            <person name="Tnah L.H."/>
            <person name="Lee C.T."/>
            <person name="Nishiyama T."/>
            <person name="Sese J."/>
            <person name="O'Brien M.J."/>
            <person name="Copetti D."/>
            <person name="Mohd Noor M.I."/>
            <person name="Ong R.C."/>
            <person name="Putra M."/>
            <person name="Sireger I.Z."/>
            <person name="Indrioko S."/>
            <person name="Kosugi Y."/>
            <person name="Izuno A."/>
            <person name="Isagi Y."/>
            <person name="Lee S.L."/>
            <person name="Shimizu K.K."/>
        </authorList>
    </citation>
    <scope>NUCLEOTIDE SEQUENCE [LARGE SCALE GENOMIC DNA]</scope>
    <source>
        <strain evidence="1">214</strain>
    </source>
</reference>
<organism evidence="1 2">
    <name type="scientific">Rubroshorea leprosula</name>
    <dbReference type="NCBI Taxonomy" id="152421"/>
    <lineage>
        <taxon>Eukaryota</taxon>
        <taxon>Viridiplantae</taxon>
        <taxon>Streptophyta</taxon>
        <taxon>Embryophyta</taxon>
        <taxon>Tracheophyta</taxon>
        <taxon>Spermatophyta</taxon>
        <taxon>Magnoliopsida</taxon>
        <taxon>eudicotyledons</taxon>
        <taxon>Gunneridae</taxon>
        <taxon>Pentapetalae</taxon>
        <taxon>rosids</taxon>
        <taxon>malvids</taxon>
        <taxon>Malvales</taxon>
        <taxon>Dipterocarpaceae</taxon>
        <taxon>Rubroshorea</taxon>
    </lineage>
</organism>
<gene>
    <name evidence="1" type="ORF">SLEP1_g41444</name>
</gene>
<proteinExistence type="predicted"/>
<name>A0AAV5L723_9ROSI</name>